<accession>A0ABT6C9Z0</accession>
<protein>
    <submittedName>
        <fullName evidence="1">Uncharacterized protein</fullName>
    </submittedName>
</protein>
<organism evidence="1 2">
    <name type="scientific">Luteipulveratus flavus</name>
    <dbReference type="NCBI Taxonomy" id="3031728"/>
    <lineage>
        <taxon>Bacteria</taxon>
        <taxon>Bacillati</taxon>
        <taxon>Actinomycetota</taxon>
        <taxon>Actinomycetes</taxon>
        <taxon>Micrococcales</taxon>
        <taxon>Dermacoccaceae</taxon>
        <taxon>Luteipulveratus</taxon>
    </lineage>
</organism>
<reference evidence="1 2" key="1">
    <citation type="submission" date="2023-03" db="EMBL/GenBank/DDBJ databases">
        <title>YIM 133296 draft genome.</title>
        <authorList>
            <person name="Xiong L."/>
        </authorList>
    </citation>
    <scope>NUCLEOTIDE SEQUENCE [LARGE SCALE GENOMIC DNA]</scope>
    <source>
        <strain evidence="1 2">YIM 133296</strain>
    </source>
</reference>
<name>A0ABT6C9Z0_9MICO</name>
<dbReference type="RefSeq" id="WP_277192928.1">
    <property type="nucleotide sequence ID" value="NZ_JAROAV010000037.1"/>
</dbReference>
<dbReference type="EMBL" id="JAROAV010000037">
    <property type="protein sequence ID" value="MDF8265615.1"/>
    <property type="molecule type" value="Genomic_DNA"/>
</dbReference>
<comment type="caution">
    <text evidence="1">The sequence shown here is derived from an EMBL/GenBank/DDBJ whole genome shotgun (WGS) entry which is preliminary data.</text>
</comment>
<sequence>MLSYPRANQLVGQLMEIGVLDVVRADAYKRRFFAPRVIDVLVVAGGS</sequence>
<evidence type="ECO:0000313" key="2">
    <source>
        <dbReference type="Proteomes" id="UP001528912"/>
    </source>
</evidence>
<evidence type="ECO:0000313" key="1">
    <source>
        <dbReference type="EMBL" id="MDF8265615.1"/>
    </source>
</evidence>
<keyword evidence="2" id="KW-1185">Reference proteome</keyword>
<gene>
    <name evidence="1" type="ORF">P4R38_15305</name>
</gene>
<dbReference type="Proteomes" id="UP001528912">
    <property type="component" value="Unassembled WGS sequence"/>
</dbReference>
<proteinExistence type="predicted"/>